<dbReference type="AlphaFoldDB" id="A0A8K0HSP5"/>
<dbReference type="InterPro" id="IPR004046">
    <property type="entry name" value="GST_C"/>
</dbReference>
<dbReference type="GO" id="GO:0005737">
    <property type="term" value="C:cytoplasm"/>
    <property type="evidence" value="ECO:0007669"/>
    <property type="project" value="TreeGrafter"/>
</dbReference>
<evidence type="ECO:0000256" key="3">
    <source>
        <dbReference type="ARBA" id="ARBA00047960"/>
    </source>
</evidence>
<dbReference type="PANTHER" id="PTHR11260:SF679">
    <property type="entry name" value="GLUTATHIONE TRANSFERASE"/>
    <property type="match status" value="1"/>
</dbReference>
<evidence type="ECO:0000313" key="6">
    <source>
        <dbReference type="Proteomes" id="UP000796880"/>
    </source>
</evidence>
<name>A0A8K0HSP5_9ROSA</name>
<gene>
    <name evidence="5" type="ORF">FNV43_RR02161</name>
</gene>
<dbReference type="Gene3D" id="3.40.30.10">
    <property type="entry name" value="Glutaredoxin"/>
    <property type="match status" value="1"/>
</dbReference>
<dbReference type="SFLD" id="SFLDS00019">
    <property type="entry name" value="Glutathione_Transferase_(cytos"/>
    <property type="match status" value="1"/>
</dbReference>
<dbReference type="InterPro" id="IPR045074">
    <property type="entry name" value="GST_C_Tau"/>
</dbReference>
<protein>
    <recommendedName>
        <fullName evidence="1">glutathione transferase</fullName>
        <ecNumber evidence="1">2.5.1.18</ecNumber>
    </recommendedName>
</protein>
<dbReference type="InterPro" id="IPR045073">
    <property type="entry name" value="Omega/Tau-like"/>
</dbReference>
<dbReference type="GO" id="GO:0006749">
    <property type="term" value="P:glutathione metabolic process"/>
    <property type="evidence" value="ECO:0007669"/>
    <property type="project" value="InterPro"/>
</dbReference>
<dbReference type="FunFam" id="1.20.1050.10:FF:000012">
    <property type="entry name" value="Tau class glutathione S-transferase"/>
    <property type="match status" value="1"/>
</dbReference>
<keyword evidence="2" id="KW-0808">Transferase</keyword>
<proteinExistence type="predicted"/>
<dbReference type="Gene3D" id="1.20.1050.10">
    <property type="match status" value="1"/>
</dbReference>
<dbReference type="Proteomes" id="UP000796880">
    <property type="component" value="Unassembled WGS sequence"/>
</dbReference>
<dbReference type="GO" id="GO:0004364">
    <property type="term" value="F:glutathione transferase activity"/>
    <property type="evidence" value="ECO:0007669"/>
    <property type="project" value="UniProtKB-EC"/>
</dbReference>
<dbReference type="Pfam" id="PF03478">
    <property type="entry name" value="Beta-prop_KIB1-4"/>
    <property type="match status" value="1"/>
</dbReference>
<feature type="domain" description="GST C-terminal" evidence="4">
    <location>
        <begin position="280"/>
        <end position="401"/>
    </location>
</feature>
<dbReference type="SFLD" id="SFLDG01152">
    <property type="entry name" value="Main.3:_Omega-_and_Tau-like"/>
    <property type="match status" value="1"/>
</dbReference>
<comment type="catalytic activity">
    <reaction evidence="3">
        <text>RX + glutathione = an S-substituted glutathione + a halide anion + H(+)</text>
        <dbReference type="Rhea" id="RHEA:16437"/>
        <dbReference type="ChEBI" id="CHEBI:15378"/>
        <dbReference type="ChEBI" id="CHEBI:16042"/>
        <dbReference type="ChEBI" id="CHEBI:17792"/>
        <dbReference type="ChEBI" id="CHEBI:57925"/>
        <dbReference type="ChEBI" id="CHEBI:90779"/>
        <dbReference type="EC" id="2.5.1.18"/>
    </reaction>
</comment>
<dbReference type="PANTHER" id="PTHR11260">
    <property type="entry name" value="GLUTATHIONE S-TRANSFERASE, GST, SUPERFAMILY, GST DOMAIN CONTAINING"/>
    <property type="match status" value="1"/>
</dbReference>
<comment type="caution">
    <text evidence="5">The sequence shown here is derived from an EMBL/GenBank/DDBJ whole genome shotgun (WGS) entry which is preliminary data.</text>
</comment>
<dbReference type="InterPro" id="IPR036282">
    <property type="entry name" value="Glutathione-S-Trfase_C_sf"/>
</dbReference>
<sequence length="421" mass="47700">MARGVRLLTVRRSSSSDLSSTSNWADLADDLVATVISNLGKPTSDEHRRIEGDRGRSDISSVRCCGYKRFRGSSHGWFFFTEKKLELVLLNPISGKIIRLPPLKQCGRKYNIDVGKAILSNDPSVGSFEVLAMYNNSNVVAHIKFGDKFWTYADFNMFSSVTFYNDVILGASTLGAMMSLNATRSRLIGKLFPYINGYCDQFSALWHIANLKGTQKTKRVFIVVGPVNINSLFTVAVFIAQPSSQENPSSRSWWKPICESMIIVEYIEETWPSNPLFPSDPYERAQARFWINYADDKGVAIWRIFRSRGEEQEKFIEECLEMLRILEEQALGDKKFFGGDEIGIVDIVFGGIAHWLGVIEEIVGVKLLEANEFPHLHAWTNNFKEIPVIRQNLPNRHDMLVFYKGVREKLFGYSSSSGISD</sequence>
<dbReference type="OrthoDB" id="4951845at2759"/>
<dbReference type="CDD" id="cd03185">
    <property type="entry name" value="GST_C_Tau"/>
    <property type="match status" value="1"/>
</dbReference>
<keyword evidence="6" id="KW-1185">Reference proteome</keyword>
<evidence type="ECO:0000259" key="4">
    <source>
        <dbReference type="PROSITE" id="PS50405"/>
    </source>
</evidence>
<evidence type="ECO:0000256" key="2">
    <source>
        <dbReference type="ARBA" id="ARBA00022679"/>
    </source>
</evidence>
<evidence type="ECO:0000256" key="1">
    <source>
        <dbReference type="ARBA" id="ARBA00012452"/>
    </source>
</evidence>
<dbReference type="Pfam" id="PF00043">
    <property type="entry name" value="GST_C"/>
    <property type="match status" value="1"/>
</dbReference>
<dbReference type="InterPro" id="IPR005174">
    <property type="entry name" value="KIB1-4_b-propeller"/>
</dbReference>
<dbReference type="PROSITE" id="PS50405">
    <property type="entry name" value="GST_CTER"/>
    <property type="match status" value="1"/>
</dbReference>
<organism evidence="5 6">
    <name type="scientific">Rhamnella rubrinervis</name>
    <dbReference type="NCBI Taxonomy" id="2594499"/>
    <lineage>
        <taxon>Eukaryota</taxon>
        <taxon>Viridiplantae</taxon>
        <taxon>Streptophyta</taxon>
        <taxon>Embryophyta</taxon>
        <taxon>Tracheophyta</taxon>
        <taxon>Spermatophyta</taxon>
        <taxon>Magnoliopsida</taxon>
        <taxon>eudicotyledons</taxon>
        <taxon>Gunneridae</taxon>
        <taxon>Pentapetalae</taxon>
        <taxon>rosids</taxon>
        <taxon>fabids</taxon>
        <taxon>Rosales</taxon>
        <taxon>Rhamnaceae</taxon>
        <taxon>rhamnoid group</taxon>
        <taxon>Rhamneae</taxon>
        <taxon>Rhamnella</taxon>
    </lineage>
</organism>
<dbReference type="EMBL" id="VOIH02000001">
    <property type="protein sequence ID" value="KAF3457503.1"/>
    <property type="molecule type" value="Genomic_DNA"/>
</dbReference>
<dbReference type="InterPro" id="IPR010987">
    <property type="entry name" value="Glutathione-S-Trfase_C-like"/>
</dbReference>
<dbReference type="EC" id="2.5.1.18" evidence="1"/>
<reference evidence="5" key="1">
    <citation type="submission" date="2020-03" db="EMBL/GenBank/DDBJ databases">
        <title>A high-quality chromosome-level genome assembly of a woody plant with both climbing and erect habits, Rhamnella rubrinervis.</title>
        <authorList>
            <person name="Lu Z."/>
            <person name="Yang Y."/>
            <person name="Zhu X."/>
            <person name="Sun Y."/>
        </authorList>
    </citation>
    <scope>NUCLEOTIDE SEQUENCE</scope>
    <source>
        <strain evidence="5">BYM</strain>
        <tissue evidence="5">Leaf</tissue>
    </source>
</reference>
<dbReference type="InterPro" id="IPR040079">
    <property type="entry name" value="Glutathione_S-Trfase"/>
</dbReference>
<accession>A0A8K0HSP5</accession>
<evidence type="ECO:0000313" key="5">
    <source>
        <dbReference type="EMBL" id="KAF3457503.1"/>
    </source>
</evidence>
<dbReference type="SFLD" id="SFLDG00358">
    <property type="entry name" value="Main_(cytGST)"/>
    <property type="match status" value="1"/>
</dbReference>
<dbReference type="SUPFAM" id="SSF47616">
    <property type="entry name" value="GST C-terminal domain-like"/>
    <property type="match status" value="1"/>
</dbReference>